<dbReference type="Pfam" id="PF18557">
    <property type="entry name" value="NepR"/>
    <property type="match status" value="1"/>
</dbReference>
<evidence type="ECO:0000313" key="6">
    <source>
        <dbReference type="Proteomes" id="UP000440716"/>
    </source>
</evidence>
<comment type="caution">
    <text evidence="3">The sequence shown here is derived from an EMBL/GenBank/DDBJ whole genome shotgun (WGS) entry which is preliminary data.</text>
</comment>
<dbReference type="Proteomes" id="UP000436911">
    <property type="component" value="Unassembled WGS sequence"/>
</dbReference>
<feature type="domain" description="Anti-sigma factor NepR" evidence="2">
    <location>
        <begin position="26"/>
        <end position="57"/>
    </location>
</feature>
<evidence type="ECO:0000313" key="3">
    <source>
        <dbReference type="EMBL" id="KAA3521957.1"/>
    </source>
</evidence>
<name>A0A368NIY9_AGRVI</name>
<evidence type="ECO:0000313" key="4">
    <source>
        <dbReference type="EMBL" id="MVA58969.1"/>
    </source>
</evidence>
<evidence type="ECO:0000259" key="2">
    <source>
        <dbReference type="Pfam" id="PF18557"/>
    </source>
</evidence>
<reference evidence="3 5" key="1">
    <citation type="submission" date="2018-08" db="EMBL/GenBank/DDBJ databases">
        <title>Genome sequencing of Agrobacterium vitis strain ICMP 10754.</title>
        <authorList>
            <person name="Visnovsky S.B."/>
            <person name="Pitman A.R."/>
        </authorList>
    </citation>
    <scope>NUCLEOTIDE SEQUENCE [LARGE SCALE GENOMIC DNA]</scope>
    <source>
        <strain evidence="3 5">ICMP 10754</strain>
    </source>
</reference>
<evidence type="ECO:0000256" key="1">
    <source>
        <dbReference type="SAM" id="MobiDB-lite"/>
    </source>
</evidence>
<accession>A0A368NIY9</accession>
<feature type="compositionally biased region" description="Basic and acidic residues" evidence="1">
    <location>
        <begin position="1"/>
        <end position="11"/>
    </location>
</feature>
<reference evidence="4 6" key="2">
    <citation type="submission" date="2019-12" db="EMBL/GenBank/DDBJ databases">
        <title>Whole-genome sequencing of Allorhizobium vitis.</title>
        <authorList>
            <person name="Gan H.M."/>
            <person name="Szegedi E."/>
            <person name="Burr T."/>
            <person name="Savka M.A."/>
        </authorList>
    </citation>
    <scope>NUCLEOTIDE SEQUENCE [LARGE SCALE GENOMIC DNA]</scope>
    <source>
        <strain evidence="4 6">CG415</strain>
    </source>
</reference>
<dbReference type="OrthoDB" id="8421187at2"/>
<evidence type="ECO:0000313" key="5">
    <source>
        <dbReference type="Proteomes" id="UP000436911"/>
    </source>
</evidence>
<protein>
    <recommendedName>
        <fullName evidence="2">Anti-sigma factor NepR domain-containing protein</fullName>
    </recommendedName>
</protein>
<dbReference type="GeneID" id="60684793"/>
<dbReference type="EMBL" id="QUSG01000020">
    <property type="protein sequence ID" value="KAA3521957.1"/>
    <property type="molecule type" value="Genomic_DNA"/>
</dbReference>
<proteinExistence type="predicted"/>
<organism evidence="3 5">
    <name type="scientific">Agrobacterium vitis</name>
    <name type="common">Rhizobium vitis</name>
    <dbReference type="NCBI Taxonomy" id="373"/>
    <lineage>
        <taxon>Bacteria</taxon>
        <taxon>Pseudomonadati</taxon>
        <taxon>Pseudomonadota</taxon>
        <taxon>Alphaproteobacteria</taxon>
        <taxon>Hyphomicrobiales</taxon>
        <taxon>Rhizobiaceae</taxon>
        <taxon>Rhizobium/Agrobacterium group</taxon>
        <taxon>Agrobacterium</taxon>
    </lineage>
</organism>
<sequence length="71" mass="8017">MNNQHNHRDAGEDGTEGLQAEAHGTISSKLRKFYDSVQEEGIPDRFMDLLERLDAAEQNAGKQCDRKDTAR</sequence>
<dbReference type="RefSeq" id="WP_060716857.1">
    <property type="nucleotide sequence ID" value="NZ_CP055265.1"/>
</dbReference>
<dbReference type="InterPro" id="IPR041649">
    <property type="entry name" value="NepR"/>
</dbReference>
<dbReference type="EMBL" id="WPHU01000011">
    <property type="protein sequence ID" value="MVA58969.1"/>
    <property type="molecule type" value="Genomic_DNA"/>
</dbReference>
<dbReference type="Proteomes" id="UP000440716">
    <property type="component" value="Unassembled WGS sequence"/>
</dbReference>
<gene>
    <name evidence="3" type="ORF">DXT89_22585</name>
    <name evidence="4" type="ORF">GOZ88_22935</name>
</gene>
<dbReference type="AlphaFoldDB" id="A0A368NIY9"/>
<feature type="region of interest" description="Disordered" evidence="1">
    <location>
        <begin position="1"/>
        <end position="28"/>
    </location>
</feature>